<feature type="compositionally biased region" description="Basic residues" evidence="1">
    <location>
        <begin position="76"/>
        <end position="86"/>
    </location>
</feature>
<feature type="compositionally biased region" description="Acidic residues" evidence="1">
    <location>
        <begin position="10"/>
        <end position="21"/>
    </location>
</feature>
<comment type="caution">
    <text evidence="3">The sequence shown here is derived from an EMBL/GenBank/DDBJ whole genome shotgun (WGS) entry which is preliminary data.</text>
</comment>
<feature type="region of interest" description="Disordered" evidence="1">
    <location>
        <begin position="44"/>
        <end position="100"/>
    </location>
</feature>
<evidence type="ECO:0000313" key="4">
    <source>
        <dbReference type="Proteomes" id="UP000198323"/>
    </source>
</evidence>
<feature type="transmembrane region" description="Helical" evidence="2">
    <location>
        <begin position="141"/>
        <end position="162"/>
    </location>
</feature>
<evidence type="ECO:0000313" key="3">
    <source>
        <dbReference type="EMBL" id="OXB67178.1"/>
    </source>
</evidence>
<dbReference type="AlphaFoldDB" id="A0A226NIL6"/>
<keyword evidence="2" id="KW-0812">Transmembrane</keyword>
<keyword evidence="2" id="KW-1133">Transmembrane helix</keyword>
<evidence type="ECO:0000256" key="2">
    <source>
        <dbReference type="SAM" id="Phobius"/>
    </source>
</evidence>
<proteinExistence type="predicted"/>
<protein>
    <submittedName>
        <fullName evidence="3">Uncharacterized protein</fullName>
    </submittedName>
</protein>
<keyword evidence="2" id="KW-0472">Membrane</keyword>
<reference evidence="3 4" key="1">
    <citation type="submission" date="2016-07" db="EMBL/GenBank/DDBJ databases">
        <title>Disparate Historic Effective Population Sizes Predicted by Modern Levels of Genome Diversity for the Scaled Quail (Callipepla squamata) and the Northern Bobwhite (Colinus virginianus): Inferences from First and Second Generation Draft Genome Assemblies for Sympatric New World Quail.</title>
        <authorList>
            <person name="Oldeschulte D.L."/>
            <person name="Halley Y.A."/>
            <person name="Bhattarai E.K."/>
            <person name="Brashear W.A."/>
            <person name="Hill J."/>
            <person name="Metz R.P."/>
            <person name="Johnson C.D."/>
            <person name="Rollins D."/>
            <person name="Peterson M.J."/>
            <person name="Bickhart D.M."/>
            <person name="Decker J.E."/>
            <person name="Seabury C.M."/>
        </authorList>
    </citation>
    <scope>NUCLEOTIDE SEQUENCE [LARGE SCALE GENOMIC DNA]</scope>
    <source>
        <strain evidence="3 4">Texas</strain>
        <tissue evidence="3">Leg muscle</tissue>
    </source>
</reference>
<dbReference type="OrthoDB" id="9120779at2759"/>
<dbReference type="EMBL" id="MCFN01000042">
    <property type="protein sequence ID" value="OXB67178.1"/>
    <property type="molecule type" value="Genomic_DNA"/>
</dbReference>
<keyword evidence="4" id="KW-1185">Reference proteome</keyword>
<gene>
    <name evidence="3" type="ORF">ASZ78_015819</name>
</gene>
<accession>A0A226NIL6</accession>
<name>A0A226NIL6_CALSU</name>
<evidence type="ECO:0000256" key="1">
    <source>
        <dbReference type="SAM" id="MobiDB-lite"/>
    </source>
</evidence>
<feature type="region of interest" description="Disordered" evidence="1">
    <location>
        <begin position="1"/>
        <end position="28"/>
    </location>
</feature>
<organism evidence="3 4">
    <name type="scientific">Callipepla squamata</name>
    <name type="common">Scaled quail</name>
    <dbReference type="NCBI Taxonomy" id="9009"/>
    <lineage>
        <taxon>Eukaryota</taxon>
        <taxon>Metazoa</taxon>
        <taxon>Chordata</taxon>
        <taxon>Craniata</taxon>
        <taxon>Vertebrata</taxon>
        <taxon>Euteleostomi</taxon>
        <taxon>Archelosauria</taxon>
        <taxon>Archosauria</taxon>
        <taxon>Dinosauria</taxon>
        <taxon>Saurischia</taxon>
        <taxon>Theropoda</taxon>
        <taxon>Coelurosauria</taxon>
        <taxon>Aves</taxon>
        <taxon>Neognathae</taxon>
        <taxon>Galloanserae</taxon>
        <taxon>Galliformes</taxon>
        <taxon>Odontophoridae</taxon>
        <taxon>Callipepla</taxon>
    </lineage>
</organism>
<sequence>MPKTTRQLEDTETEHDPEELDVQNRETGVTFETKDFKVTASCVAASGESGTSSDGQDEDDQDDTYLSVSLAPKGIRTSRKRPKMKSRCSPVQRRMRTVEEEPLLPAEVEAAEVGVQEKENRAEVAQKVTERCEISDTVMNVLLILIVFMIFMHLILALVVTVRC</sequence>
<dbReference type="Proteomes" id="UP000198323">
    <property type="component" value="Unassembled WGS sequence"/>
</dbReference>